<sequence>MGEAVQTFTFTFGDAVVKVRGAVREDGVKVFVAKDVVEGLDAVWNGKPCILHVKEAWRGVSLVLTPSGAQSLWVLTEQGINHYCMRSDKPRAVPFQEWIAGDVLPQIDRTGRYEQPQALPASPSTAYPRRPCGESTGQKDP</sequence>
<feature type="domain" description="Bro-N" evidence="2">
    <location>
        <begin position="2"/>
        <end position="111"/>
    </location>
</feature>
<evidence type="ECO:0000313" key="3">
    <source>
        <dbReference type="EMBL" id="MFC5427625.1"/>
    </source>
</evidence>
<dbReference type="EMBL" id="JBHSMP010000006">
    <property type="protein sequence ID" value="MFC5427625.1"/>
    <property type="molecule type" value="Genomic_DNA"/>
</dbReference>
<evidence type="ECO:0000256" key="1">
    <source>
        <dbReference type="SAM" id="MobiDB-lite"/>
    </source>
</evidence>
<name>A0ABW0J3P3_9BURK</name>
<dbReference type="PROSITE" id="PS51750">
    <property type="entry name" value="BRO_N"/>
    <property type="match status" value="1"/>
</dbReference>
<gene>
    <name evidence="3" type="ORF">ACFPTO_02180</name>
</gene>
<protein>
    <submittedName>
        <fullName evidence="3">Bro-N domain-containing protein</fullName>
    </submittedName>
</protein>
<organism evidence="3 4">
    <name type="scientific">Paraburkholderia denitrificans</name>
    <dbReference type="NCBI Taxonomy" id="694025"/>
    <lineage>
        <taxon>Bacteria</taxon>
        <taxon>Pseudomonadati</taxon>
        <taxon>Pseudomonadota</taxon>
        <taxon>Betaproteobacteria</taxon>
        <taxon>Burkholderiales</taxon>
        <taxon>Burkholderiaceae</taxon>
        <taxon>Paraburkholderia</taxon>
    </lineage>
</organism>
<reference evidence="4" key="1">
    <citation type="journal article" date="2019" name="Int. J. Syst. Evol. Microbiol.">
        <title>The Global Catalogue of Microorganisms (GCM) 10K type strain sequencing project: providing services to taxonomists for standard genome sequencing and annotation.</title>
        <authorList>
            <consortium name="The Broad Institute Genomics Platform"/>
            <consortium name="The Broad Institute Genome Sequencing Center for Infectious Disease"/>
            <person name="Wu L."/>
            <person name="Ma J."/>
        </authorList>
    </citation>
    <scope>NUCLEOTIDE SEQUENCE [LARGE SCALE GENOMIC DNA]</scope>
    <source>
        <strain evidence="4">CCUG 56042</strain>
    </source>
</reference>
<dbReference type="Proteomes" id="UP001596103">
    <property type="component" value="Unassembled WGS sequence"/>
</dbReference>
<proteinExistence type="predicted"/>
<comment type="caution">
    <text evidence="3">The sequence shown here is derived from an EMBL/GenBank/DDBJ whole genome shotgun (WGS) entry which is preliminary data.</text>
</comment>
<dbReference type="PANTHER" id="PTHR36180:SF2">
    <property type="entry name" value="BRO FAMILY PROTEIN"/>
    <property type="match status" value="1"/>
</dbReference>
<dbReference type="Pfam" id="PF02498">
    <property type="entry name" value="Bro-N"/>
    <property type="match status" value="1"/>
</dbReference>
<dbReference type="RefSeq" id="WP_377709156.1">
    <property type="nucleotide sequence ID" value="NZ_JBHSMP010000006.1"/>
</dbReference>
<evidence type="ECO:0000313" key="4">
    <source>
        <dbReference type="Proteomes" id="UP001596103"/>
    </source>
</evidence>
<dbReference type="SMART" id="SM01040">
    <property type="entry name" value="Bro-N"/>
    <property type="match status" value="1"/>
</dbReference>
<dbReference type="PANTHER" id="PTHR36180">
    <property type="entry name" value="DNA-BINDING PROTEIN-RELATED-RELATED"/>
    <property type="match status" value="1"/>
</dbReference>
<keyword evidence="4" id="KW-1185">Reference proteome</keyword>
<evidence type="ECO:0000259" key="2">
    <source>
        <dbReference type="PROSITE" id="PS51750"/>
    </source>
</evidence>
<dbReference type="InterPro" id="IPR003497">
    <property type="entry name" value="BRO_N_domain"/>
</dbReference>
<feature type="region of interest" description="Disordered" evidence="1">
    <location>
        <begin position="111"/>
        <end position="141"/>
    </location>
</feature>
<accession>A0ABW0J3P3</accession>